<name>A0ABQ6MZ79_9STRA</name>
<gene>
    <name evidence="1" type="ORF">TeGR_g6906</name>
</gene>
<organism evidence="1 2">
    <name type="scientific">Tetraparma gracilis</name>
    <dbReference type="NCBI Taxonomy" id="2962635"/>
    <lineage>
        <taxon>Eukaryota</taxon>
        <taxon>Sar</taxon>
        <taxon>Stramenopiles</taxon>
        <taxon>Ochrophyta</taxon>
        <taxon>Bolidophyceae</taxon>
        <taxon>Parmales</taxon>
        <taxon>Triparmaceae</taxon>
        <taxon>Tetraparma</taxon>
    </lineage>
</organism>
<sequence length="109" mass="11861">MFHQARLVLSELTYISPPDDQSRIDLARDRNHLHSSDLPAVFPSLQPEQTVVFVHSSSRYGDSGRVAELLGPLLPAHLRGRVGVLKGEGGDGEGGEDCFVRVGVVEITE</sequence>
<dbReference type="EMBL" id="BRYB01003442">
    <property type="protein sequence ID" value="GMI36763.1"/>
    <property type="molecule type" value="Genomic_DNA"/>
</dbReference>
<proteinExistence type="predicted"/>
<reference evidence="1 2" key="1">
    <citation type="journal article" date="2023" name="Commun. Biol.">
        <title>Genome analysis of Parmales, the sister group of diatoms, reveals the evolutionary specialization of diatoms from phago-mixotrophs to photoautotrophs.</title>
        <authorList>
            <person name="Ban H."/>
            <person name="Sato S."/>
            <person name="Yoshikawa S."/>
            <person name="Yamada K."/>
            <person name="Nakamura Y."/>
            <person name="Ichinomiya M."/>
            <person name="Sato N."/>
            <person name="Blanc-Mathieu R."/>
            <person name="Endo H."/>
            <person name="Kuwata A."/>
            <person name="Ogata H."/>
        </authorList>
    </citation>
    <scope>NUCLEOTIDE SEQUENCE [LARGE SCALE GENOMIC DNA]</scope>
</reference>
<dbReference type="Proteomes" id="UP001165060">
    <property type="component" value="Unassembled WGS sequence"/>
</dbReference>
<accession>A0ABQ6MZ79</accession>
<evidence type="ECO:0000313" key="1">
    <source>
        <dbReference type="EMBL" id="GMI36763.1"/>
    </source>
</evidence>
<protein>
    <submittedName>
        <fullName evidence="1">Uncharacterized protein</fullName>
    </submittedName>
</protein>
<keyword evidence="2" id="KW-1185">Reference proteome</keyword>
<evidence type="ECO:0000313" key="2">
    <source>
        <dbReference type="Proteomes" id="UP001165060"/>
    </source>
</evidence>
<comment type="caution">
    <text evidence="1">The sequence shown here is derived from an EMBL/GenBank/DDBJ whole genome shotgun (WGS) entry which is preliminary data.</text>
</comment>